<sequence length="209" mass="24258">MPRTMRCELVSWSEVQRLCQRLSTLIRESGYRPDIVIAIGRGGYVPARLVCDYLDIMALTSIKIEHYLSGSDKQKQAIIRYPLHTDIKRQRVLLVDDVNDSGDTLQIATKHLQTFQPDEFRTAVMHHKITTTSAVDYYARKVIKWRWLIYPWAMIEDIGEFLRRLSPPARTLMEAQKRLAEQFGIEISQQRLKVIYEMVASKPNSNCSS</sequence>
<dbReference type="EMBL" id="LDXT01000038">
    <property type="protein sequence ID" value="KRT56595.1"/>
    <property type="molecule type" value="Genomic_DNA"/>
</dbReference>
<evidence type="ECO:0000256" key="2">
    <source>
        <dbReference type="ARBA" id="ARBA00022679"/>
    </source>
</evidence>
<dbReference type="STRING" id="54398.Ga0074115_1596"/>
<gene>
    <name evidence="4" type="ORF">Ga0074115_1596</name>
    <name evidence="5" type="ORF">Ga0076813_14186</name>
</gene>
<dbReference type="AlphaFoldDB" id="A0A0T5Z761"/>
<dbReference type="OrthoDB" id="199120at2"/>
<keyword evidence="2 4" id="KW-0808">Transferase</keyword>
<protein>
    <submittedName>
        <fullName evidence="4">Hypoxanthine phosphoribosyltransferase</fullName>
    </submittedName>
</protein>
<comment type="caution">
    <text evidence="5">The sequence shown here is derived from an EMBL/GenBank/DDBJ whole genome shotgun (WGS) entry which is preliminary data.</text>
</comment>
<evidence type="ECO:0000313" key="4">
    <source>
        <dbReference type="EMBL" id="KRT56595.1"/>
    </source>
</evidence>
<evidence type="ECO:0000313" key="6">
    <source>
        <dbReference type="Proteomes" id="UP000051276"/>
    </source>
</evidence>
<dbReference type="PANTHER" id="PTHR43363:SF3">
    <property type="entry name" value="XANTHINE-GUANINE PHOSPHORIBOSYLTRANSFERASE"/>
    <property type="match status" value="1"/>
</dbReference>
<proteinExistence type="predicted"/>
<evidence type="ECO:0000259" key="3">
    <source>
        <dbReference type="Pfam" id="PF00156"/>
    </source>
</evidence>
<feature type="domain" description="Phosphoribosyltransferase" evidence="3">
    <location>
        <begin position="12"/>
        <end position="146"/>
    </location>
</feature>
<dbReference type="PANTHER" id="PTHR43363">
    <property type="entry name" value="HYPOXANTHINE PHOSPHORIBOSYLTRANSFERASE"/>
    <property type="match status" value="1"/>
</dbReference>
<dbReference type="InterPro" id="IPR000836">
    <property type="entry name" value="PRTase_dom"/>
</dbReference>
<keyword evidence="1 4" id="KW-0328">Glycosyltransferase</keyword>
<dbReference type="GO" id="GO:0016757">
    <property type="term" value="F:glycosyltransferase activity"/>
    <property type="evidence" value="ECO:0007669"/>
    <property type="project" value="UniProtKB-KW"/>
</dbReference>
<reference evidence="6 7" key="1">
    <citation type="submission" date="2015-11" db="EMBL/GenBank/DDBJ databases">
        <title>The genome of Candidatus Endoriftia persephone in Ridgeia piscesae and population structure of the North Eastern Pacific vestimentiferan symbionts.</title>
        <authorList>
            <person name="Perez M."/>
            <person name="Juniper K.S."/>
        </authorList>
    </citation>
    <scope>NUCLEOTIDE SEQUENCE [LARGE SCALE GENOMIC DNA]</scope>
    <source>
        <strain evidence="5">Ind10</strain>
        <strain evidence="4">Ind11</strain>
    </source>
</reference>
<accession>A0A0T5Z761</accession>
<dbReference type="CDD" id="cd06223">
    <property type="entry name" value="PRTases_typeI"/>
    <property type="match status" value="1"/>
</dbReference>
<dbReference type="Proteomes" id="UP000051634">
    <property type="component" value="Unassembled WGS sequence"/>
</dbReference>
<dbReference type="Pfam" id="PF00156">
    <property type="entry name" value="Pribosyltran"/>
    <property type="match status" value="1"/>
</dbReference>
<dbReference type="PATRIC" id="fig|54398.3.peg.3134"/>
<dbReference type="Gene3D" id="3.40.50.2020">
    <property type="match status" value="1"/>
</dbReference>
<organism evidence="5 6">
    <name type="scientific">endosymbiont of Ridgeia piscesae</name>
    <dbReference type="NCBI Taxonomy" id="54398"/>
    <lineage>
        <taxon>Bacteria</taxon>
        <taxon>Pseudomonadati</taxon>
        <taxon>Pseudomonadota</taxon>
        <taxon>Gammaproteobacteria</taxon>
        <taxon>sulfur-oxidizing symbionts</taxon>
    </lineage>
</organism>
<keyword evidence="7" id="KW-1185">Reference proteome</keyword>
<dbReference type="RefSeq" id="WP_057957243.1">
    <property type="nucleotide sequence ID" value="NZ_KQ557164.1"/>
</dbReference>
<evidence type="ECO:0000313" key="7">
    <source>
        <dbReference type="Proteomes" id="UP000051634"/>
    </source>
</evidence>
<dbReference type="InterPro" id="IPR029057">
    <property type="entry name" value="PRTase-like"/>
</dbReference>
<dbReference type="Proteomes" id="UP000051276">
    <property type="component" value="Unassembled WGS sequence"/>
</dbReference>
<name>A0A0T5Z761_9GAMM</name>
<evidence type="ECO:0000313" key="5">
    <source>
        <dbReference type="EMBL" id="KRT58759.1"/>
    </source>
</evidence>
<dbReference type="EMBL" id="LMXI01000276">
    <property type="protein sequence ID" value="KRT58759.1"/>
    <property type="molecule type" value="Genomic_DNA"/>
</dbReference>
<evidence type="ECO:0000256" key="1">
    <source>
        <dbReference type="ARBA" id="ARBA00022676"/>
    </source>
</evidence>
<dbReference type="SUPFAM" id="SSF53271">
    <property type="entry name" value="PRTase-like"/>
    <property type="match status" value="1"/>
</dbReference>